<dbReference type="PANTHER" id="PTHR34109">
    <property type="entry name" value="BNAUNNG04460D PROTEIN-RELATED"/>
    <property type="match status" value="1"/>
</dbReference>
<evidence type="ECO:0000259" key="1">
    <source>
        <dbReference type="PROSITE" id="PS51819"/>
    </source>
</evidence>
<dbReference type="Proteomes" id="UP000219331">
    <property type="component" value="Unassembled WGS sequence"/>
</dbReference>
<keyword evidence="3" id="KW-1185">Reference proteome</keyword>
<proteinExistence type="predicted"/>
<dbReference type="Gene3D" id="3.30.720.110">
    <property type="match status" value="1"/>
</dbReference>
<dbReference type="SUPFAM" id="SSF54593">
    <property type="entry name" value="Glyoxalase/Bleomycin resistance protein/Dihydroxybiphenyl dioxygenase"/>
    <property type="match status" value="1"/>
</dbReference>
<sequence>MESVIEKAAAQGVHSLSPHLVCAGAAQAIEFYTAAFGAHELMRLDGEDGRIMHACLRINGSSVMLVDEWPERGVKGPRLLGGSAVTLHMIVEDADAVAARAVEAGASLVMPVAEMFWGDRYGLLEDPFGHRWAVSTPVRTVLGDDLREAAKGAMCGEGAPA</sequence>
<dbReference type="PANTHER" id="PTHR34109:SF1">
    <property type="entry name" value="VOC DOMAIN-CONTAINING PROTEIN"/>
    <property type="match status" value="1"/>
</dbReference>
<organism evidence="2 3">
    <name type="scientific">Stappia indica</name>
    <dbReference type="NCBI Taxonomy" id="538381"/>
    <lineage>
        <taxon>Bacteria</taxon>
        <taxon>Pseudomonadati</taxon>
        <taxon>Pseudomonadota</taxon>
        <taxon>Alphaproteobacteria</taxon>
        <taxon>Hyphomicrobiales</taxon>
        <taxon>Stappiaceae</taxon>
        <taxon>Stappia</taxon>
    </lineage>
</organism>
<dbReference type="InterPro" id="IPR004360">
    <property type="entry name" value="Glyas_Fos-R_dOase_dom"/>
</dbReference>
<dbReference type="Pfam" id="PF00903">
    <property type="entry name" value="Glyoxalase"/>
    <property type="match status" value="1"/>
</dbReference>
<dbReference type="Gene3D" id="3.30.720.120">
    <property type="match status" value="1"/>
</dbReference>
<dbReference type="CDD" id="cd07246">
    <property type="entry name" value="VOC_like"/>
    <property type="match status" value="1"/>
</dbReference>
<dbReference type="InterPro" id="IPR029068">
    <property type="entry name" value="Glyas_Bleomycin-R_OHBP_Dase"/>
</dbReference>
<dbReference type="PROSITE" id="PS51819">
    <property type="entry name" value="VOC"/>
    <property type="match status" value="1"/>
</dbReference>
<accession>A0A285SF85</accession>
<gene>
    <name evidence="2" type="ORF">SAMN05421512_10565</name>
</gene>
<dbReference type="EMBL" id="OBML01000005">
    <property type="protein sequence ID" value="SOC06335.1"/>
    <property type="molecule type" value="Genomic_DNA"/>
</dbReference>
<reference evidence="2 3" key="1">
    <citation type="submission" date="2017-08" db="EMBL/GenBank/DDBJ databases">
        <authorList>
            <person name="de Groot N.N."/>
        </authorList>
    </citation>
    <scope>NUCLEOTIDE SEQUENCE [LARGE SCALE GENOMIC DNA]</scope>
    <source>
        <strain evidence="2 3">USBA 352</strain>
    </source>
</reference>
<feature type="domain" description="VOC" evidence="1">
    <location>
        <begin position="12"/>
        <end position="137"/>
    </location>
</feature>
<evidence type="ECO:0000313" key="2">
    <source>
        <dbReference type="EMBL" id="SOC06335.1"/>
    </source>
</evidence>
<name>A0A285SF85_9HYPH</name>
<protein>
    <submittedName>
        <fullName evidence="2">Uncharacterized conserved protein PhnB, glyoxalase superfamily</fullName>
    </submittedName>
</protein>
<dbReference type="InterPro" id="IPR037523">
    <property type="entry name" value="VOC_core"/>
</dbReference>
<dbReference type="AlphaFoldDB" id="A0A285SF85"/>
<dbReference type="STRING" id="538381.GCA_001696535_02225"/>
<dbReference type="RefSeq" id="WP_097174780.1">
    <property type="nucleotide sequence ID" value="NZ_OBML01000005.1"/>
</dbReference>
<evidence type="ECO:0000313" key="3">
    <source>
        <dbReference type="Proteomes" id="UP000219331"/>
    </source>
</evidence>
<dbReference type="OrthoDB" id="9795306at2"/>